<dbReference type="RefSeq" id="WP_159399794.1">
    <property type="nucleotide sequence ID" value="NZ_CP023976.1"/>
</dbReference>
<feature type="compositionally biased region" description="Pro residues" evidence="1">
    <location>
        <begin position="105"/>
        <end position="114"/>
    </location>
</feature>
<evidence type="ECO:0000313" key="3">
    <source>
        <dbReference type="Proteomes" id="UP000195880"/>
    </source>
</evidence>
<keyword evidence="2" id="KW-0614">Plasmid</keyword>
<dbReference type="KEGG" id="salf:SMD44_p10053"/>
<proteinExistence type="predicted"/>
<dbReference type="AlphaFoldDB" id="A0A291W4S7"/>
<geneLocation type="plasmid" evidence="3">
    <name>pmdjk44.1</name>
</geneLocation>
<dbReference type="EMBL" id="CP023976">
    <property type="protein sequence ID" value="ATM24552.1"/>
    <property type="molecule type" value="Genomic_DNA"/>
</dbReference>
<accession>A0A291W4S7</accession>
<feature type="region of interest" description="Disordered" evidence="1">
    <location>
        <begin position="1"/>
        <end position="114"/>
    </location>
</feature>
<evidence type="ECO:0000256" key="1">
    <source>
        <dbReference type="SAM" id="MobiDB-lite"/>
    </source>
</evidence>
<dbReference type="Proteomes" id="UP000195880">
    <property type="component" value="Plasmid pMDJK44.1"/>
</dbReference>
<sequence>MTTATRAPWRSAPPPRYRNTTGGGRARPARPARTAPRTPPGSLRPTFTHASVPPPPPARPAPKPSSNPFSAAGTAPLNVPALHRPATASDSWLTTPFRSPADQGSPPPRCAPAA</sequence>
<protein>
    <submittedName>
        <fullName evidence="2">Uncharacterized protein</fullName>
    </submittedName>
</protein>
<feature type="compositionally biased region" description="Pro residues" evidence="1">
    <location>
        <begin position="52"/>
        <end position="65"/>
    </location>
</feature>
<feature type="compositionally biased region" description="Polar residues" evidence="1">
    <location>
        <begin position="88"/>
        <end position="97"/>
    </location>
</feature>
<keyword evidence="3" id="KW-1185">Reference proteome</keyword>
<organism evidence="2 3">
    <name type="scientific">Streptomyces alboflavus</name>
    <dbReference type="NCBI Taxonomy" id="67267"/>
    <lineage>
        <taxon>Bacteria</taxon>
        <taxon>Bacillati</taxon>
        <taxon>Actinomycetota</taxon>
        <taxon>Actinomycetes</taxon>
        <taxon>Kitasatosporales</taxon>
        <taxon>Streptomycetaceae</taxon>
        <taxon>Streptomyces</taxon>
    </lineage>
</organism>
<name>A0A291W4S7_9ACTN</name>
<evidence type="ECO:0000313" key="2">
    <source>
        <dbReference type="EMBL" id="ATM24552.1"/>
    </source>
</evidence>
<gene>
    <name evidence="2" type="ORF">SMD44_p10053</name>
</gene>
<reference evidence="2 3" key="1">
    <citation type="submission" date="2017-10" db="EMBL/GenBank/DDBJ databases">
        <title>Streptomyces alboflavus Genome sequencing and assembly.</title>
        <authorList>
            <person name="Wang Y."/>
            <person name="Du B."/>
            <person name="Ding Y."/>
            <person name="Liu H."/>
            <person name="Hou Q."/>
            <person name="Liu K."/>
            <person name="Wang C."/>
            <person name="Yao L."/>
        </authorList>
    </citation>
    <scope>NUCLEOTIDE SEQUENCE [LARGE SCALE GENOMIC DNA]</scope>
    <source>
        <strain evidence="2 3">MDJK44</strain>
        <plasmid evidence="3">Plasmid pmdjk44.1</plasmid>
    </source>
</reference>